<evidence type="ECO:0000313" key="1">
    <source>
        <dbReference type="EMBL" id="ERM84831.1"/>
    </source>
</evidence>
<sequence>MSIFQNQELMEPSLLQEAIQLLQKDFDLPAVQSELTEEQLIILFTPVLQHLLNRDFERLLQICYKIDLGENTFKHILHESEPNEMASDLARAIIARHKLKIEIRRRYSAG</sequence>
<proteinExistence type="predicted"/>
<name>U5C7C2_9BACT</name>
<gene>
    <name evidence="1" type="ORF">P872_22485</name>
</gene>
<dbReference type="eggNOG" id="ENOG5033CMW">
    <property type="taxonomic scope" value="Bacteria"/>
</dbReference>
<organism evidence="1 2">
    <name type="scientific">Rhodonellum psychrophilum GCM71 = DSM 17998</name>
    <dbReference type="NCBI Taxonomy" id="1123057"/>
    <lineage>
        <taxon>Bacteria</taxon>
        <taxon>Pseudomonadati</taxon>
        <taxon>Bacteroidota</taxon>
        <taxon>Cytophagia</taxon>
        <taxon>Cytophagales</taxon>
        <taxon>Cytophagaceae</taxon>
        <taxon>Rhodonellum</taxon>
    </lineage>
</organism>
<accession>U5C7C2</accession>
<dbReference type="AlphaFoldDB" id="U5C7C2"/>
<dbReference type="EMBL" id="AWXR01000001">
    <property type="protein sequence ID" value="ERM84831.1"/>
    <property type="molecule type" value="Genomic_DNA"/>
</dbReference>
<dbReference type="Proteomes" id="UP000016843">
    <property type="component" value="Unassembled WGS sequence"/>
</dbReference>
<reference evidence="1 2" key="1">
    <citation type="journal article" date="2013" name="Genome Announc.">
        <title>Draft Genome Sequence of the Psychrophilic and Alkaliphilic Rhodonellum psychrophilum Strain GCM71T.</title>
        <authorList>
            <person name="Hauptmann A.L."/>
            <person name="Glaring M.A."/>
            <person name="Hallin P.F."/>
            <person name="Prieme A."/>
            <person name="Stougaard P."/>
        </authorList>
    </citation>
    <scope>NUCLEOTIDE SEQUENCE [LARGE SCALE GENOMIC DNA]</scope>
    <source>
        <strain evidence="1 2">GCM71</strain>
    </source>
</reference>
<evidence type="ECO:0000313" key="2">
    <source>
        <dbReference type="Proteomes" id="UP000016843"/>
    </source>
</evidence>
<protein>
    <submittedName>
        <fullName evidence="1">Uncharacterized protein</fullName>
    </submittedName>
</protein>
<keyword evidence="2" id="KW-1185">Reference proteome</keyword>
<comment type="caution">
    <text evidence="1">The sequence shown here is derived from an EMBL/GenBank/DDBJ whole genome shotgun (WGS) entry which is preliminary data.</text>
</comment>
<dbReference type="PATRIC" id="fig|1123057.7.peg.20"/>